<feature type="domain" description="Repressor Rok winged helix" evidence="2">
    <location>
        <begin position="75"/>
        <end position="129"/>
    </location>
</feature>
<evidence type="ECO:0000313" key="4">
    <source>
        <dbReference type="EMBL" id="MDQ0206856.1"/>
    </source>
</evidence>
<organism evidence="4 5">
    <name type="scientific">Alkalicoccobacillus murimartini</name>
    <dbReference type="NCBI Taxonomy" id="171685"/>
    <lineage>
        <taxon>Bacteria</taxon>
        <taxon>Bacillati</taxon>
        <taxon>Bacillota</taxon>
        <taxon>Bacilli</taxon>
        <taxon>Bacillales</taxon>
        <taxon>Bacillaceae</taxon>
        <taxon>Alkalicoccobacillus</taxon>
    </lineage>
</organism>
<evidence type="ECO:0008006" key="6">
    <source>
        <dbReference type="Google" id="ProtNLM"/>
    </source>
</evidence>
<dbReference type="Proteomes" id="UP001225034">
    <property type="component" value="Unassembled WGS sequence"/>
</dbReference>
<dbReference type="Pfam" id="PF23159">
    <property type="entry name" value="WHD_Rok"/>
    <property type="match status" value="1"/>
</dbReference>
<dbReference type="InterPro" id="IPR058971">
    <property type="entry name" value="Rok_N_oligomerisation"/>
</dbReference>
<feature type="compositionally biased region" description="Basic and acidic residues" evidence="1">
    <location>
        <begin position="51"/>
        <end position="64"/>
    </location>
</feature>
<dbReference type="Pfam" id="PF26513">
    <property type="entry name" value="Rok_N"/>
    <property type="match status" value="1"/>
</dbReference>
<feature type="region of interest" description="Disordered" evidence="1">
    <location>
        <begin position="39"/>
        <end position="64"/>
    </location>
</feature>
<evidence type="ECO:0000313" key="5">
    <source>
        <dbReference type="Proteomes" id="UP001225034"/>
    </source>
</evidence>
<feature type="domain" description="Rok N-terminal oligomerisation" evidence="3">
    <location>
        <begin position="1"/>
        <end position="37"/>
    </location>
</feature>
<protein>
    <recommendedName>
        <fullName evidence="6">Transcriptional regulator</fullName>
    </recommendedName>
</protein>
<accession>A0ABT9YG65</accession>
<dbReference type="RefSeq" id="WP_306981690.1">
    <property type="nucleotide sequence ID" value="NZ_JAUSUA010000002.1"/>
</dbReference>
<evidence type="ECO:0000259" key="2">
    <source>
        <dbReference type="Pfam" id="PF23159"/>
    </source>
</evidence>
<reference evidence="4 5" key="1">
    <citation type="submission" date="2023-07" db="EMBL/GenBank/DDBJ databases">
        <title>Genomic Encyclopedia of Type Strains, Phase IV (KMG-IV): sequencing the most valuable type-strain genomes for metagenomic binning, comparative biology and taxonomic classification.</title>
        <authorList>
            <person name="Goeker M."/>
        </authorList>
    </citation>
    <scope>NUCLEOTIDE SEQUENCE [LARGE SCALE GENOMIC DNA]</scope>
    <source>
        <strain evidence="4 5">DSM 19154</strain>
    </source>
</reference>
<dbReference type="InterPro" id="IPR056984">
    <property type="entry name" value="WH_Rok"/>
</dbReference>
<gene>
    <name evidence="4" type="ORF">J2S05_001655</name>
</gene>
<sequence length="138" mass="16432">MYTERDALKQRMDQIFEERKASAEEFNVIYSRLRELDVRDGTSESSSYSELKQDFQAKEQQRPVRAKRDIIEPFIVKTLKNSDLSLNAKEIGAELERNNIVYNESSLYVMLNKIVEENEYITKPYRGRYAYEEQEENE</sequence>
<proteinExistence type="predicted"/>
<dbReference type="EMBL" id="JAUSUA010000002">
    <property type="protein sequence ID" value="MDQ0206856.1"/>
    <property type="molecule type" value="Genomic_DNA"/>
</dbReference>
<evidence type="ECO:0000259" key="3">
    <source>
        <dbReference type="Pfam" id="PF26513"/>
    </source>
</evidence>
<name>A0ABT9YG65_9BACI</name>
<comment type="caution">
    <text evidence="4">The sequence shown here is derived from an EMBL/GenBank/DDBJ whole genome shotgun (WGS) entry which is preliminary data.</text>
</comment>
<evidence type="ECO:0000256" key="1">
    <source>
        <dbReference type="SAM" id="MobiDB-lite"/>
    </source>
</evidence>
<keyword evidence="5" id="KW-1185">Reference proteome</keyword>